<protein>
    <recommendedName>
        <fullName evidence="2">CYTH domain-containing protein</fullName>
    </recommendedName>
</protein>
<dbReference type="SMART" id="SM01118">
    <property type="entry name" value="CYTH"/>
    <property type="match status" value="1"/>
</dbReference>
<dbReference type="EMBL" id="JAJEPW010000004">
    <property type="protein sequence ID" value="MCC2128466.1"/>
    <property type="molecule type" value="Genomic_DNA"/>
</dbReference>
<dbReference type="SUPFAM" id="SSF55154">
    <property type="entry name" value="CYTH-like phosphatases"/>
    <property type="match status" value="1"/>
</dbReference>
<comment type="caution">
    <text evidence="3">The sequence shown here is derived from an EMBL/GenBank/DDBJ whole genome shotgun (WGS) entry which is preliminary data.</text>
</comment>
<dbReference type="PANTHER" id="PTHR40114:SF1">
    <property type="entry name" value="SLR0698 PROTEIN"/>
    <property type="match status" value="1"/>
</dbReference>
<evidence type="ECO:0000259" key="2">
    <source>
        <dbReference type="SMART" id="SM01118"/>
    </source>
</evidence>
<organism evidence="3 4">
    <name type="scientific">Brotocaccenecus cirricatena</name>
    <dbReference type="NCBI Taxonomy" id="3064195"/>
    <lineage>
        <taxon>Bacteria</taxon>
        <taxon>Bacillati</taxon>
        <taxon>Bacillota</taxon>
        <taxon>Clostridia</taxon>
        <taxon>Eubacteriales</taxon>
        <taxon>Oscillospiraceae</taxon>
        <taxon>Brotocaccenecus</taxon>
    </lineage>
</organism>
<dbReference type="InterPro" id="IPR012042">
    <property type="entry name" value="NeuTTM/CthTTM-like"/>
</dbReference>
<dbReference type="InterPro" id="IPR023577">
    <property type="entry name" value="CYTH_domain"/>
</dbReference>
<evidence type="ECO:0000256" key="1">
    <source>
        <dbReference type="PIRSR" id="PIRSR016487-1"/>
    </source>
</evidence>
<dbReference type="Proteomes" id="UP001199319">
    <property type="component" value="Unassembled WGS sequence"/>
</dbReference>
<dbReference type="PANTHER" id="PTHR40114">
    <property type="entry name" value="SLR0698 PROTEIN"/>
    <property type="match status" value="1"/>
</dbReference>
<feature type="domain" description="CYTH" evidence="2">
    <location>
        <begin position="4"/>
        <end position="158"/>
    </location>
</feature>
<dbReference type="AlphaFoldDB" id="A0AAE3DEA0"/>
<name>A0AAE3DEA0_9FIRM</name>
<dbReference type="RefSeq" id="WP_302927835.1">
    <property type="nucleotide sequence ID" value="NZ_JAJEPW010000004.1"/>
</dbReference>
<evidence type="ECO:0000313" key="4">
    <source>
        <dbReference type="Proteomes" id="UP001199319"/>
    </source>
</evidence>
<dbReference type="InterPro" id="IPR033469">
    <property type="entry name" value="CYTH-like_dom_sf"/>
</dbReference>
<reference evidence="3" key="1">
    <citation type="submission" date="2021-10" db="EMBL/GenBank/DDBJ databases">
        <title>Anaerobic single-cell dispensing facilitates the cultivation of human gut bacteria.</title>
        <authorList>
            <person name="Afrizal A."/>
        </authorList>
    </citation>
    <scope>NUCLEOTIDE SEQUENCE</scope>
    <source>
        <strain evidence="3">CLA-AA-H272</strain>
    </source>
</reference>
<evidence type="ECO:0000313" key="3">
    <source>
        <dbReference type="EMBL" id="MCC2128466.1"/>
    </source>
</evidence>
<proteinExistence type="predicted"/>
<accession>A0AAE3DEA0</accession>
<keyword evidence="4" id="KW-1185">Reference proteome</keyword>
<gene>
    <name evidence="3" type="ORF">LKD37_02840</name>
</gene>
<dbReference type="Gene3D" id="2.40.320.10">
    <property type="entry name" value="Hypothetical Protein Pfu-838710-001"/>
    <property type="match status" value="1"/>
</dbReference>
<feature type="active site" description="Proton acceptor" evidence="1">
    <location>
        <position position="34"/>
    </location>
</feature>
<dbReference type="PIRSF" id="PIRSF016487">
    <property type="entry name" value="CYTH_UCP016487"/>
    <property type="match status" value="1"/>
</dbReference>
<sequence>MTEPLEIERKFLIEMPDQTLLDRCPVRWEMWQTYLLSRPGVSARVRRRVGETEQFFHTEKQRLTDRTCVEREREIDAREYEALLAQRDPARVTIHKVRYCLPEGGLVFEIDVYPFWRRLAVMEVELQREDQSFTAPRGLRVLREVSGDRRLKNAALAGHVPPEEELLAEAAGNGITPLHGSPECGKII</sequence>